<proteinExistence type="predicted"/>
<gene>
    <name evidence="1" type="ORF">SIL82_16620</name>
</gene>
<evidence type="ECO:0000313" key="1">
    <source>
        <dbReference type="EMBL" id="MDX5985880.1"/>
    </source>
</evidence>
<dbReference type="Gene3D" id="1.10.530.10">
    <property type="match status" value="1"/>
</dbReference>
<dbReference type="Proteomes" id="UP001279660">
    <property type="component" value="Unassembled WGS sequence"/>
</dbReference>
<sequence>MIDRAALVAMTPTQRAHVIYSTAQTELANSLWRAALGDGGAPDRTAADPGLTRSDMDALLKMLAPQENAPEDAPLKTVPCPCDDPATAVPSTSAAALSPSGAVDASAALGPDGGLGPNARFRAALCEAAQRTGIPATALATIVDAEAAKSRDGSWNCHSRNPRSSAAGLGQFLNATWEGLAETPGTALNATAHAKGWLNSDGKVSGAARGALLALRYDPTTAIDGIADYARQNLSQLQKRGISTDDSVKTTARAAYLAHHLGLGDAVRFLKGGILPARAHVLLRAQVGAADAEKRIAQAGDPTRAHQQWLLAYIDRRIQPANFAI</sequence>
<dbReference type="SUPFAM" id="SSF53955">
    <property type="entry name" value="Lysozyme-like"/>
    <property type="match status" value="1"/>
</dbReference>
<name>A0ABU4PP14_9SPHN</name>
<comment type="caution">
    <text evidence="1">The sequence shown here is derived from an EMBL/GenBank/DDBJ whole genome shotgun (WGS) entry which is preliminary data.</text>
</comment>
<dbReference type="InterPro" id="IPR023346">
    <property type="entry name" value="Lysozyme-like_dom_sf"/>
</dbReference>
<keyword evidence="2" id="KW-1185">Reference proteome</keyword>
<accession>A0ABU4PP14</accession>
<protein>
    <submittedName>
        <fullName evidence="1">Peptidoglycan-binding protein</fullName>
    </submittedName>
</protein>
<dbReference type="EMBL" id="JAWXXV010000001">
    <property type="protein sequence ID" value="MDX5985880.1"/>
    <property type="molecule type" value="Genomic_DNA"/>
</dbReference>
<dbReference type="RefSeq" id="WP_010407209.1">
    <property type="nucleotide sequence ID" value="NZ_JAWXXV010000001.1"/>
</dbReference>
<evidence type="ECO:0000313" key="2">
    <source>
        <dbReference type="Proteomes" id="UP001279660"/>
    </source>
</evidence>
<reference evidence="1 2" key="1">
    <citation type="submission" date="2023-11" db="EMBL/GenBank/DDBJ databases">
        <title>MicrobeMod: A computational toolkit for identifying prokaryotic methylation and restriction-modification with nanopore sequencing.</title>
        <authorList>
            <person name="Crits-Christoph A."/>
            <person name="Kang S.C."/>
            <person name="Lee H."/>
            <person name="Ostrov N."/>
        </authorList>
    </citation>
    <scope>NUCLEOTIDE SEQUENCE [LARGE SCALE GENOMIC DNA]</scope>
    <source>
        <strain evidence="1 2">ATCC 14820</strain>
    </source>
</reference>
<organism evidence="1 2">
    <name type="scientific">Sphingomonas echinoides</name>
    <dbReference type="NCBI Taxonomy" id="59803"/>
    <lineage>
        <taxon>Bacteria</taxon>
        <taxon>Pseudomonadati</taxon>
        <taxon>Pseudomonadota</taxon>
        <taxon>Alphaproteobacteria</taxon>
        <taxon>Sphingomonadales</taxon>
        <taxon>Sphingomonadaceae</taxon>
        <taxon>Sphingomonas</taxon>
    </lineage>
</organism>